<protein>
    <submittedName>
        <fullName evidence="1">Fibronectin type III domain protein</fullName>
    </submittedName>
</protein>
<dbReference type="InterPro" id="IPR013783">
    <property type="entry name" value="Ig-like_fold"/>
</dbReference>
<dbReference type="RefSeq" id="WP_023354187.1">
    <property type="nucleotide sequence ID" value="NZ_KI535367.1"/>
</dbReference>
<dbReference type="InterPro" id="IPR036116">
    <property type="entry name" value="FN3_sf"/>
</dbReference>
<gene>
    <name evidence="1" type="ORF">GCWU0000282_001307</name>
</gene>
<dbReference type="OrthoDB" id="9788327at2"/>
<dbReference type="Proteomes" id="UP000018227">
    <property type="component" value="Unassembled WGS sequence"/>
</dbReference>
<proteinExistence type="predicted"/>
<accession>V2Z9L0</accession>
<comment type="caution">
    <text evidence="1">The sequence shown here is derived from an EMBL/GenBank/DDBJ whole genome shotgun (WGS) entry which is preliminary data.</text>
</comment>
<dbReference type="HOGENOM" id="CLU_798528_0_0_9"/>
<dbReference type="SUPFAM" id="SSF89260">
    <property type="entry name" value="Collagen-binding domain"/>
    <property type="match status" value="1"/>
</dbReference>
<dbReference type="Gene3D" id="2.60.120.380">
    <property type="match status" value="1"/>
</dbReference>
<organism evidence="1 2">
    <name type="scientific">Catonella morbi ATCC 51271</name>
    <dbReference type="NCBI Taxonomy" id="592026"/>
    <lineage>
        <taxon>Bacteria</taxon>
        <taxon>Bacillati</taxon>
        <taxon>Bacillota</taxon>
        <taxon>Clostridia</taxon>
        <taxon>Lachnospirales</taxon>
        <taxon>Lachnospiraceae</taxon>
        <taxon>Catonella</taxon>
    </lineage>
</organism>
<dbReference type="eggNOG" id="ENOG50344R5">
    <property type="taxonomic scope" value="Bacteria"/>
</dbReference>
<dbReference type="Gene3D" id="2.60.40.10">
    <property type="entry name" value="Immunoglobulins"/>
    <property type="match status" value="1"/>
</dbReference>
<name>V2Z9L0_9FIRM</name>
<reference evidence="1 2" key="1">
    <citation type="submission" date="2013-06" db="EMBL/GenBank/DDBJ databases">
        <authorList>
            <person name="Weinstock G."/>
            <person name="Sodergren E."/>
            <person name="Clifton S."/>
            <person name="Fulton L."/>
            <person name="Fulton B."/>
            <person name="Courtney L."/>
            <person name="Fronick C."/>
            <person name="Harrison M."/>
            <person name="Strong C."/>
            <person name="Farmer C."/>
            <person name="Delahaunty K."/>
            <person name="Markovic C."/>
            <person name="Hall O."/>
            <person name="Minx P."/>
            <person name="Tomlinson C."/>
            <person name="Mitreva M."/>
            <person name="Nelson J."/>
            <person name="Hou S."/>
            <person name="Wollam A."/>
            <person name="Pepin K.H."/>
            <person name="Johnson M."/>
            <person name="Bhonagiri V."/>
            <person name="Nash W.E."/>
            <person name="Warren W."/>
            <person name="Chinwalla A."/>
            <person name="Mardis E.R."/>
            <person name="Wilson R.K."/>
        </authorList>
    </citation>
    <scope>NUCLEOTIDE SEQUENCE [LARGE SCALE GENOMIC DNA]</scope>
    <source>
        <strain evidence="1 2">ATCC 51271</strain>
    </source>
</reference>
<dbReference type="AlphaFoldDB" id="V2Z9L0"/>
<evidence type="ECO:0000313" key="2">
    <source>
        <dbReference type="Proteomes" id="UP000018227"/>
    </source>
</evidence>
<evidence type="ECO:0000313" key="1">
    <source>
        <dbReference type="EMBL" id="ESL03595.1"/>
    </source>
</evidence>
<dbReference type="SUPFAM" id="SSF49265">
    <property type="entry name" value="Fibronectin type III"/>
    <property type="match status" value="1"/>
</dbReference>
<keyword evidence="2" id="KW-1185">Reference proteome</keyword>
<sequence length="347" mass="39075">MSKIKRKSALGLVFTLLFVAILGVLKPTEAKAWTNLTIGQFDTIYEHNGEKEVTYKLVLPSSGKLTQITSVTERYIHFSIYDASENRIQDLSGDATNTYTYDMDLIGGEYYIVAKSYWDNTASNFKWIFTPAEESFNETQDERNNDLTNKFPINLGETVKGQFARNDDVDYYGFSVNKTGTLSLKLTAKMEEMGISLLNDEGNYNYKVSDISKGTKTFTFQIPKGNYSLMCSGEKTGNYQITTSFAGGPSKVKLTSVKNLKGGILKATWKKGKSVDGYEVQISTSGDFDSNVTSKLIKGAKKISFTFKGLNTWGTYTYYCRVRAYKEKNKIKAYSDWSNEKEITIKK</sequence>
<dbReference type="EMBL" id="ACIL03000009">
    <property type="protein sequence ID" value="ESL03595.1"/>
    <property type="molecule type" value="Genomic_DNA"/>
</dbReference>
<dbReference type="STRING" id="592026.GCWU0000282_001307"/>